<dbReference type="AlphaFoldDB" id="K8EZ26"/>
<feature type="coiled-coil region" evidence="1">
    <location>
        <begin position="779"/>
        <end position="809"/>
    </location>
</feature>
<dbReference type="RefSeq" id="XP_007515599.1">
    <property type="nucleotide sequence ID" value="XM_007515537.1"/>
</dbReference>
<evidence type="ECO:0000313" key="3">
    <source>
        <dbReference type="EMBL" id="CCO14478.1"/>
    </source>
</evidence>
<reference evidence="3 4" key="1">
    <citation type="submission" date="2011-10" db="EMBL/GenBank/DDBJ databases">
        <authorList>
            <person name="Genoscope - CEA"/>
        </authorList>
    </citation>
    <scope>NUCLEOTIDE SEQUENCE [LARGE SCALE GENOMIC DNA]</scope>
    <source>
        <strain evidence="3 4">RCC 1105</strain>
    </source>
</reference>
<feature type="compositionally biased region" description="Basic and acidic residues" evidence="2">
    <location>
        <begin position="124"/>
        <end position="140"/>
    </location>
</feature>
<organism evidence="3 4">
    <name type="scientific">Bathycoccus prasinos</name>
    <dbReference type="NCBI Taxonomy" id="41875"/>
    <lineage>
        <taxon>Eukaryota</taxon>
        <taxon>Viridiplantae</taxon>
        <taxon>Chlorophyta</taxon>
        <taxon>Mamiellophyceae</taxon>
        <taxon>Mamiellales</taxon>
        <taxon>Bathycoccaceae</taxon>
        <taxon>Bathycoccus</taxon>
    </lineage>
</organism>
<dbReference type="OrthoDB" id="543507at2759"/>
<feature type="coiled-coil region" evidence="1">
    <location>
        <begin position="272"/>
        <end position="376"/>
    </location>
</feature>
<evidence type="ECO:0000313" key="4">
    <source>
        <dbReference type="Proteomes" id="UP000198341"/>
    </source>
</evidence>
<feature type="region of interest" description="Disordered" evidence="2">
    <location>
        <begin position="106"/>
        <end position="140"/>
    </location>
</feature>
<dbReference type="GeneID" id="19017861"/>
<feature type="compositionally biased region" description="Basic and acidic residues" evidence="2">
    <location>
        <begin position="466"/>
        <end position="482"/>
    </location>
</feature>
<keyword evidence="1" id="KW-0175">Coiled coil</keyword>
<dbReference type="EMBL" id="FO082278">
    <property type="protein sequence ID" value="CCO14478.1"/>
    <property type="molecule type" value="Genomic_DNA"/>
</dbReference>
<feature type="compositionally biased region" description="Basic and acidic residues" evidence="2">
    <location>
        <begin position="490"/>
        <end position="504"/>
    </location>
</feature>
<dbReference type="Proteomes" id="UP000198341">
    <property type="component" value="Chromosome 1"/>
</dbReference>
<feature type="compositionally biased region" description="Polar residues" evidence="2">
    <location>
        <begin position="648"/>
        <end position="668"/>
    </location>
</feature>
<gene>
    <name evidence="3" type="ORF">Bathy01g01250</name>
</gene>
<feature type="compositionally biased region" description="Polar residues" evidence="2">
    <location>
        <begin position="506"/>
        <end position="516"/>
    </location>
</feature>
<protein>
    <submittedName>
        <fullName evidence="3">Myosin heavy chain</fullName>
    </submittedName>
</protein>
<feature type="region of interest" description="Disordered" evidence="2">
    <location>
        <begin position="648"/>
        <end position="676"/>
    </location>
</feature>
<sequence length="1002" mass="114091">MDHHHRGNANTSHQTLANTLEELGFRGQLPSQWVPMVAELAEALIAERDATKLLSAELLDAREKASESAKSREAVELLKAHARDGKTKDELVETLFERIDELTDRLEETERGDRTRTAASTTNRAEETREELNAVREEMEQQKRLANRYAAERDHLMRANEQLTMTLESREAFDAHGDVEGYEIALKTSREENKSLREDVDRLKATIDGLDAQRLDLGEKFKRSHETLKEAETRAKKAEEELQMIAEAQQNGQTTPRTSFLSSELLRKNGKNTDADHLAKALEIERDRLQQECDALTETLAESEARVQAVVNECQMAKSSEAKAVRERSAVEKLRQQEIDKAHQLDRSLADALEDAKSAREETKQHREELRFVAEDLVAMTREQQSVNDDYLRACAERDRAWKDLRHAERALENVEVNSVSTAKELEDVARAYRELEGEHKLAVRELSATSSDNQKLEKALQQTEDGLRAAKERSRVLDSENRALSSEARNLERRVSQLTKELEEMSSSTASTQTRKGGKTGEDFAPNGLGSLSEQLEEVTKTCEDLKRQNERYRKQHAEVESEFRTLRNKLEESSQERDRLKLRTKLESNRAEELEGLLASTRAREYDFSMTNEDDSKRLKLLKERVDALSEDNERLTSRLEAANATNAQLSNELENIKPNSSVNPKNTKDSESQTLNAARNLAKSLAHSESVVVEQQRRMREIMEETKDLRERVEEAENRAASAASFAKQAENKSKRSAARESELRVQLQGAFEDLRLAREASKRFADENSGFAANGEEFETLKRSLEEALEEKEKLEKALSAHVRRSNDLGVMHDANSKQMSDLRTHVDRLDALLRDRDRELLEARARQSELLEEFNQSKLFSNKSSSPFQDFGSSDDLVNQGIDDDTKRAAFEALARSVREPVDQSPLGVRDFVQAKLNMDNDDSNTATNINKNDEDLEHLEELRLENELLRQENDKLSRELDGTEEATEEMHAQLQKISDDYNALAKTLNETLNVVP</sequence>
<feature type="compositionally biased region" description="Low complexity" evidence="2">
    <location>
        <begin position="722"/>
        <end position="732"/>
    </location>
</feature>
<feature type="region of interest" description="Disordered" evidence="2">
    <location>
        <begin position="466"/>
        <end position="533"/>
    </location>
</feature>
<feature type="compositionally biased region" description="Basic and acidic residues" evidence="2">
    <location>
        <begin position="733"/>
        <end position="746"/>
    </location>
</feature>
<feature type="coiled-coil region" evidence="1">
    <location>
        <begin position="179"/>
        <end position="248"/>
    </location>
</feature>
<evidence type="ECO:0000256" key="2">
    <source>
        <dbReference type="SAM" id="MobiDB-lite"/>
    </source>
</evidence>
<dbReference type="KEGG" id="bpg:Bathy01g01250"/>
<proteinExistence type="predicted"/>
<keyword evidence="4" id="KW-1185">Reference proteome</keyword>
<name>K8EZ26_9CHLO</name>
<feature type="region of interest" description="Disordered" evidence="2">
    <location>
        <begin position="716"/>
        <end position="746"/>
    </location>
</feature>
<dbReference type="eggNOG" id="KOG1836">
    <property type="taxonomic scope" value="Eukaryota"/>
</dbReference>
<feature type="coiled-coil region" evidence="1">
    <location>
        <begin position="938"/>
        <end position="979"/>
    </location>
</feature>
<evidence type="ECO:0000256" key="1">
    <source>
        <dbReference type="SAM" id="Coils"/>
    </source>
</evidence>
<feature type="compositionally biased region" description="Basic and acidic residues" evidence="2">
    <location>
        <begin position="106"/>
        <end position="116"/>
    </location>
</feature>
<accession>K8EZ26</accession>